<reference evidence="12 13" key="1">
    <citation type="submission" date="2018-02" db="EMBL/GenBank/DDBJ databases">
        <title>The genomes of Aspergillus section Nigri reveals drivers in fungal speciation.</title>
        <authorList>
            <consortium name="DOE Joint Genome Institute"/>
            <person name="Vesth T.C."/>
            <person name="Nybo J."/>
            <person name="Theobald S."/>
            <person name="Brandl J."/>
            <person name="Frisvad J.C."/>
            <person name="Nielsen K.F."/>
            <person name="Lyhne E.K."/>
            <person name="Kogle M.E."/>
            <person name="Kuo A."/>
            <person name="Riley R."/>
            <person name="Clum A."/>
            <person name="Nolan M."/>
            <person name="Lipzen A."/>
            <person name="Salamov A."/>
            <person name="Henrissat B."/>
            <person name="Wiebenga A."/>
            <person name="De vries R.P."/>
            <person name="Grigoriev I.V."/>
            <person name="Mortensen U.H."/>
            <person name="Andersen M.R."/>
            <person name="Baker S.E."/>
        </authorList>
    </citation>
    <scope>NUCLEOTIDE SEQUENCE [LARGE SCALE GENOMIC DNA]</scope>
    <source>
        <strain evidence="12 13">CBS 313.89</strain>
    </source>
</reference>
<keyword evidence="6" id="KW-0999">Mitochondrion inner membrane</keyword>
<keyword evidence="8" id="KW-0496">Mitochondrion</keyword>
<dbReference type="SUPFAM" id="SSF103506">
    <property type="entry name" value="Mitochondrial carrier"/>
    <property type="match status" value="1"/>
</dbReference>
<dbReference type="PRINTS" id="PR00926">
    <property type="entry name" value="MITOCARRIER"/>
</dbReference>
<evidence type="ECO:0000256" key="2">
    <source>
        <dbReference type="ARBA" id="ARBA00006375"/>
    </source>
</evidence>
<dbReference type="PANTHER" id="PTHR45624">
    <property type="entry name" value="MITOCHONDRIAL BASIC AMINO ACIDS TRANSPORTER-RELATED"/>
    <property type="match status" value="1"/>
</dbReference>
<dbReference type="PROSITE" id="PS50920">
    <property type="entry name" value="SOLCAR"/>
    <property type="match status" value="3"/>
</dbReference>
<dbReference type="Gene3D" id="1.50.40.10">
    <property type="entry name" value="Mitochondrial carrier domain"/>
    <property type="match status" value="2"/>
</dbReference>
<dbReference type="InterPro" id="IPR002067">
    <property type="entry name" value="MCP"/>
</dbReference>
<evidence type="ECO:0000313" key="12">
    <source>
        <dbReference type="EMBL" id="RAK72846.1"/>
    </source>
</evidence>
<evidence type="ECO:0000256" key="11">
    <source>
        <dbReference type="RuleBase" id="RU000488"/>
    </source>
</evidence>
<dbReference type="Pfam" id="PF00153">
    <property type="entry name" value="Mito_carr"/>
    <property type="match status" value="3"/>
</dbReference>
<evidence type="ECO:0000256" key="3">
    <source>
        <dbReference type="ARBA" id="ARBA00022448"/>
    </source>
</evidence>
<dbReference type="OrthoDB" id="409586at2759"/>
<dbReference type="EMBL" id="KZ824688">
    <property type="protein sequence ID" value="RAK72846.1"/>
    <property type="molecule type" value="Genomic_DNA"/>
</dbReference>
<gene>
    <name evidence="12" type="ORF">BO72DRAFT_531591</name>
</gene>
<name>A0A8G1RLU0_9EURO</name>
<organism evidence="12 13">
    <name type="scientific">Aspergillus fijiensis CBS 313.89</name>
    <dbReference type="NCBI Taxonomy" id="1448319"/>
    <lineage>
        <taxon>Eukaryota</taxon>
        <taxon>Fungi</taxon>
        <taxon>Dikarya</taxon>
        <taxon>Ascomycota</taxon>
        <taxon>Pezizomycotina</taxon>
        <taxon>Eurotiomycetes</taxon>
        <taxon>Eurotiomycetidae</taxon>
        <taxon>Eurotiales</taxon>
        <taxon>Aspergillaceae</taxon>
        <taxon>Aspergillus</taxon>
    </lineage>
</organism>
<keyword evidence="9 10" id="KW-0472">Membrane</keyword>
<evidence type="ECO:0000313" key="13">
    <source>
        <dbReference type="Proteomes" id="UP000249789"/>
    </source>
</evidence>
<keyword evidence="4 10" id="KW-0812">Transmembrane</keyword>
<evidence type="ECO:0000256" key="4">
    <source>
        <dbReference type="ARBA" id="ARBA00022692"/>
    </source>
</evidence>
<dbReference type="InterPro" id="IPR018108">
    <property type="entry name" value="MCP_transmembrane"/>
</dbReference>
<keyword evidence="13" id="KW-1185">Reference proteome</keyword>
<keyword evidence="3 11" id="KW-0813">Transport</keyword>
<keyword evidence="5" id="KW-0677">Repeat</keyword>
<evidence type="ECO:0000256" key="1">
    <source>
        <dbReference type="ARBA" id="ARBA00004448"/>
    </source>
</evidence>
<dbReference type="GO" id="GO:0000064">
    <property type="term" value="F:L-ornithine transmembrane transporter activity"/>
    <property type="evidence" value="ECO:0007669"/>
    <property type="project" value="TreeGrafter"/>
</dbReference>
<dbReference type="GO" id="GO:1990575">
    <property type="term" value="P:mitochondrial L-ornithine transmembrane transport"/>
    <property type="evidence" value="ECO:0007669"/>
    <property type="project" value="TreeGrafter"/>
</dbReference>
<dbReference type="InterPro" id="IPR050567">
    <property type="entry name" value="Mitochondrial_Carrier"/>
</dbReference>
<accession>A0A8G1RLU0</accession>
<dbReference type="GO" id="GO:0005743">
    <property type="term" value="C:mitochondrial inner membrane"/>
    <property type="evidence" value="ECO:0007669"/>
    <property type="project" value="UniProtKB-SubCell"/>
</dbReference>
<proteinExistence type="inferred from homology"/>
<evidence type="ECO:0000256" key="10">
    <source>
        <dbReference type="PROSITE-ProRule" id="PRU00282"/>
    </source>
</evidence>
<evidence type="ECO:0000256" key="5">
    <source>
        <dbReference type="ARBA" id="ARBA00022737"/>
    </source>
</evidence>
<comment type="subcellular location">
    <subcellularLocation>
        <location evidence="1">Mitochondrion inner membrane</location>
        <topology evidence="1">Multi-pass membrane protein</topology>
    </subcellularLocation>
</comment>
<keyword evidence="7" id="KW-1133">Transmembrane helix</keyword>
<dbReference type="AlphaFoldDB" id="A0A8G1RLU0"/>
<dbReference type="GeneID" id="63867712"/>
<dbReference type="PANTHER" id="PTHR45624:SF12">
    <property type="entry name" value="MITOCHONDRIAL ORNITHINE TRANSPORTER 1"/>
    <property type="match status" value="1"/>
</dbReference>
<evidence type="ECO:0000256" key="6">
    <source>
        <dbReference type="ARBA" id="ARBA00022792"/>
    </source>
</evidence>
<feature type="repeat" description="Solcar" evidence="10">
    <location>
        <begin position="45"/>
        <end position="127"/>
    </location>
</feature>
<dbReference type="RefSeq" id="XP_040796858.1">
    <property type="nucleotide sequence ID" value="XM_040950377.1"/>
</dbReference>
<dbReference type="VEuPathDB" id="FungiDB:BO72DRAFT_531591"/>
<dbReference type="Proteomes" id="UP000249789">
    <property type="component" value="Unassembled WGS sequence"/>
</dbReference>
<evidence type="ECO:0000256" key="7">
    <source>
        <dbReference type="ARBA" id="ARBA00022989"/>
    </source>
</evidence>
<feature type="repeat" description="Solcar" evidence="10">
    <location>
        <begin position="143"/>
        <end position="231"/>
    </location>
</feature>
<sequence length="333" mass="36651">MDVLLGVSISWIFHPLSSYSTRVGPQSKMSDQIPTLEVPRSQEWRQTAKDVTAGAAGGVAQVLIGQPFDLVKVRLQTQEGGDAWSATRHIWAKEGALAFYKGTLMPLLGVGVCVSISFGALHTFRQAIESRNLQTRPSHDRTLSLPQFYIAGAGSGLVTSIVSGPVEHIRIRLQTQPHGTGRIYMGPFDCARKLMRAGGLAGLYRGQLMTVVREMHGYGVWFATYEGLVRWAMHRQRKRREELPGWQIAVYGGLAGEALWLLSHPIDVIKSRMQSDGLGSERKYRGVEHVVRDTWAVSGLRGLFYGIGPALLRAMPASAGTFVVAEIVRNMLN</sequence>
<evidence type="ECO:0000256" key="9">
    <source>
        <dbReference type="ARBA" id="ARBA00023136"/>
    </source>
</evidence>
<dbReference type="InterPro" id="IPR023395">
    <property type="entry name" value="MCP_dom_sf"/>
</dbReference>
<comment type="similarity">
    <text evidence="2 11">Belongs to the mitochondrial carrier (TC 2.A.29) family.</text>
</comment>
<evidence type="ECO:0000256" key="8">
    <source>
        <dbReference type="ARBA" id="ARBA00023128"/>
    </source>
</evidence>
<feature type="repeat" description="Solcar" evidence="10">
    <location>
        <begin position="244"/>
        <end position="331"/>
    </location>
</feature>
<protein>
    <submittedName>
        <fullName evidence="12">Mitochondrial carrier protein</fullName>
    </submittedName>
</protein>